<dbReference type="GO" id="GO:0042802">
    <property type="term" value="F:identical protein binding"/>
    <property type="evidence" value="ECO:0007669"/>
    <property type="project" value="TreeGrafter"/>
</dbReference>
<accession>A0A5R8QBR1</accession>
<dbReference type="SUPFAM" id="SSF100950">
    <property type="entry name" value="NagB/RpiA/CoA transferase-like"/>
    <property type="match status" value="1"/>
</dbReference>
<keyword evidence="3 4" id="KW-0119">Carbohydrate metabolism</keyword>
<dbReference type="InterPro" id="IPR006148">
    <property type="entry name" value="Glc/Gal-6P_isomerase"/>
</dbReference>
<dbReference type="NCBIfam" id="TIGR00502">
    <property type="entry name" value="nagB"/>
    <property type="match status" value="1"/>
</dbReference>
<evidence type="ECO:0000313" key="7">
    <source>
        <dbReference type="Proteomes" id="UP000306912"/>
    </source>
</evidence>
<dbReference type="Gene3D" id="3.40.50.1360">
    <property type="match status" value="1"/>
</dbReference>
<evidence type="ECO:0000256" key="3">
    <source>
        <dbReference type="ARBA" id="ARBA00023277"/>
    </source>
</evidence>
<dbReference type="GO" id="GO:0005975">
    <property type="term" value="P:carbohydrate metabolic process"/>
    <property type="evidence" value="ECO:0007669"/>
    <property type="project" value="InterPro"/>
</dbReference>
<dbReference type="GO" id="GO:0005737">
    <property type="term" value="C:cytoplasm"/>
    <property type="evidence" value="ECO:0007669"/>
    <property type="project" value="TreeGrafter"/>
</dbReference>
<evidence type="ECO:0000313" key="6">
    <source>
        <dbReference type="EMBL" id="TLG73965.1"/>
    </source>
</evidence>
<proteinExistence type="inferred from homology"/>
<dbReference type="HAMAP" id="MF_01241">
    <property type="entry name" value="GlcN6P_deamin"/>
    <property type="match status" value="1"/>
</dbReference>
<keyword evidence="2 4" id="KW-0378">Hydrolase</keyword>
<dbReference type="EC" id="3.5.99.6" evidence="4"/>
<dbReference type="InterPro" id="IPR004547">
    <property type="entry name" value="Glucosamine6P_isomerase"/>
</dbReference>
<dbReference type="FunCoup" id="A0A5R8QBR1">
    <property type="interactions" value="192"/>
</dbReference>
<sequence>MKLVVCKNYDEVSAKAAEYFINLVKAKPNAVLGLATGSSPIGMYKLMIADHEQNGTSYKDVKTYNLDEYVGLDGSNNQSYHYFMNENLFKGLDIPLENTHVPSGIGNHDTLAAEYDAVLDELGGADLQILGIGSNGHIAFNEPGTSFASTTHIVDLTEETIQDNARFFDSIDDVPRESVTMGIASIMKAKKIVLIATSAHKAEAIKGMIEGPVTEDLPASILQQHPDVVVIVDTEAASLLDK</sequence>
<dbReference type="PANTHER" id="PTHR11280">
    <property type="entry name" value="GLUCOSAMINE-6-PHOSPHATE ISOMERASE"/>
    <property type="match status" value="1"/>
</dbReference>
<gene>
    <name evidence="4 6" type="primary">nagB</name>
    <name evidence="6" type="ORF">FEZ08_06985</name>
</gene>
<protein>
    <recommendedName>
        <fullName evidence="4">Glucosamine-6-phosphate deaminase</fullName>
        <ecNumber evidence="4">3.5.99.6</ecNumber>
    </recommendedName>
    <alternativeName>
        <fullName evidence="4">GlcN6P deaminase</fullName>
        <shortName evidence="4">GNPDA</shortName>
    </alternativeName>
    <alternativeName>
        <fullName evidence="4">Glucosamine-6-phosphate isomerase</fullName>
    </alternativeName>
</protein>
<comment type="pathway">
    <text evidence="4">Amino-sugar metabolism; N-acetylneuraminate degradation; D-fructose 6-phosphate from N-acetylneuraminate: step 5/5.</text>
</comment>
<dbReference type="EMBL" id="VBWP01000005">
    <property type="protein sequence ID" value="TLG73965.1"/>
    <property type="molecule type" value="Genomic_DNA"/>
</dbReference>
<comment type="caution">
    <text evidence="4">Lacks conserved residue(s) required for the propagation of feature annotation.</text>
</comment>
<dbReference type="GO" id="GO:0004342">
    <property type="term" value="F:glucosamine-6-phosphate deaminase activity"/>
    <property type="evidence" value="ECO:0007669"/>
    <property type="project" value="UniProtKB-UniRule"/>
</dbReference>
<dbReference type="CDD" id="cd01399">
    <property type="entry name" value="GlcN6P_deaminase"/>
    <property type="match status" value="1"/>
</dbReference>
<feature type="active site" description="For ring-opening step" evidence="4">
    <location>
        <position position="135"/>
    </location>
</feature>
<feature type="domain" description="Glucosamine/galactosamine-6-phosphate isomerase" evidence="5">
    <location>
        <begin position="11"/>
        <end position="226"/>
    </location>
</feature>
<dbReference type="OrthoDB" id="9791139at2"/>
<dbReference type="GO" id="GO:0006046">
    <property type="term" value="P:N-acetylglucosamine catabolic process"/>
    <property type="evidence" value="ECO:0007669"/>
    <property type="project" value="UniProtKB-UniRule"/>
</dbReference>
<comment type="function">
    <text evidence="4">Catalyzes the reversible isomerization-deamination of glucosamine 6-phosphate (GlcN6P) to form fructose 6-phosphate (Fru6P) and ammonium ion.</text>
</comment>
<evidence type="ECO:0000256" key="4">
    <source>
        <dbReference type="HAMAP-Rule" id="MF_01241"/>
    </source>
</evidence>
<reference evidence="6 7" key="1">
    <citation type="submission" date="2019-05" db="EMBL/GenBank/DDBJ databases">
        <title>Culicoidintestinum kansasii gen. nov., sp. nov. from the gastrointestinal tract of the biting midge, Culicoides sonorensis.</title>
        <authorList>
            <person name="Neupane S."/>
            <person name="Ghosh A."/>
            <person name="Gunther S."/>
            <person name="Martin K."/>
            <person name="Zurek L."/>
        </authorList>
    </citation>
    <scope>NUCLEOTIDE SEQUENCE [LARGE SCALE GENOMIC DNA]</scope>
    <source>
        <strain evidence="6 7">CS-1</strain>
    </source>
</reference>
<dbReference type="InParanoid" id="A0A5R8QBR1"/>
<comment type="caution">
    <text evidence="6">The sequence shown here is derived from an EMBL/GenBank/DDBJ whole genome shotgun (WGS) entry which is preliminary data.</text>
</comment>
<dbReference type="RefSeq" id="WP_138191007.1">
    <property type="nucleotide sequence ID" value="NZ_VBWP01000005.1"/>
</dbReference>
<dbReference type="FunFam" id="3.40.50.1360:FF:000003">
    <property type="entry name" value="Glucosamine-6-phosphate deaminase"/>
    <property type="match status" value="1"/>
</dbReference>
<organism evidence="6 7">
    <name type="scientific">Culicoidibacter larvae</name>
    <dbReference type="NCBI Taxonomy" id="2579976"/>
    <lineage>
        <taxon>Bacteria</taxon>
        <taxon>Bacillati</taxon>
        <taxon>Bacillota</taxon>
        <taxon>Culicoidibacteria</taxon>
        <taxon>Culicoidibacterales</taxon>
        <taxon>Culicoidibacteraceae</taxon>
        <taxon>Culicoidibacter</taxon>
    </lineage>
</organism>
<comment type="similarity">
    <text evidence="4">Belongs to the glucosamine/galactosamine-6-phosphate isomerase family. NagB subfamily.</text>
</comment>
<dbReference type="InterPro" id="IPR037171">
    <property type="entry name" value="NagB/RpiA_transferase-like"/>
</dbReference>
<name>A0A5R8QBR1_9FIRM</name>
<dbReference type="PANTHER" id="PTHR11280:SF5">
    <property type="entry name" value="GLUCOSAMINE-6-PHOSPHATE ISOMERASE"/>
    <property type="match status" value="1"/>
</dbReference>
<dbReference type="Pfam" id="PF01182">
    <property type="entry name" value="Glucosamine_iso"/>
    <property type="match status" value="1"/>
</dbReference>
<dbReference type="AlphaFoldDB" id="A0A5R8QBR1"/>
<feature type="active site" description="Proton acceptor; for ring-opening step" evidence="4">
    <location>
        <position position="137"/>
    </location>
</feature>
<keyword evidence="7" id="KW-1185">Reference proteome</keyword>
<feature type="active site" description="For ring-opening step" evidence="4">
    <location>
        <position position="142"/>
    </location>
</feature>
<comment type="catalytic activity">
    <reaction evidence="1 4">
        <text>alpha-D-glucosamine 6-phosphate + H2O = beta-D-fructose 6-phosphate + NH4(+)</text>
        <dbReference type="Rhea" id="RHEA:12172"/>
        <dbReference type="ChEBI" id="CHEBI:15377"/>
        <dbReference type="ChEBI" id="CHEBI:28938"/>
        <dbReference type="ChEBI" id="CHEBI:57634"/>
        <dbReference type="ChEBI" id="CHEBI:75989"/>
        <dbReference type="EC" id="3.5.99.6"/>
    </reaction>
</comment>
<dbReference type="GO" id="GO:0006043">
    <property type="term" value="P:glucosamine catabolic process"/>
    <property type="evidence" value="ECO:0007669"/>
    <property type="project" value="TreeGrafter"/>
</dbReference>
<evidence type="ECO:0000259" key="5">
    <source>
        <dbReference type="Pfam" id="PF01182"/>
    </source>
</evidence>
<dbReference type="Proteomes" id="UP000306912">
    <property type="component" value="Unassembled WGS sequence"/>
</dbReference>
<evidence type="ECO:0000256" key="1">
    <source>
        <dbReference type="ARBA" id="ARBA00000644"/>
    </source>
</evidence>
<dbReference type="UniPathway" id="UPA00629">
    <property type="reaction ID" value="UER00684"/>
</dbReference>
<feature type="active site" description="Proton acceptor; for enolization step" evidence="4">
    <location>
        <position position="67"/>
    </location>
</feature>
<dbReference type="GO" id="GO:0019262">
    <property type="term" value="P:N-acetylneuraminate catabolic process"/>
    <property type="evidence" value="ECO:0007669"/>
    <property type="project" value="UniProtKB-UniRule"/>
</dbReference>
<evidence type="ECO:0000256" key="2">
    <source>
        <dbReference type="ARBA" id="ARBA00022801"/>
    </source>
</evidence>